<keyword evidence="7" id="KW-1185">Reference proteome</keyword>
<dbReference type="Pfam" id="PF12867">
    <property type="entry name" value="DinB_2"/>
    <property type="match status" value="1"/>
</dbReference>
<evidence type="ECO:0000313" key="6">
    <source>
        <dbReference type="EMBL" id="KTD52352.1"/>
    </source>
</evidence>
<evidence type="ECO:0000256" key="2">
    <source>
        <dbReference type="ARBA" id="ARBA00023004"/>
    </source>
</evidence>
<dbReference type="SUPFAM" id="SSF56436">
    <property type="entry name" value="C-type lectin-like"/>
    <property type="match status" value="1"/>
</dbReference>
<dbReference type="OrthoDB" id="9768004at2"/>
<dbReference type="AlphaFoldDB" id="A0A0W0Y6F9"/>
<keyword evidence="1" id="KW-0560">Oxidoreductase</keyword>
<dbReference type="InterPro" id="IPR034660">
    <property type="entry name" value="DinB/YfiT-like"/>
</dbReference>
<dbReference type="GO" id="GO:0008168">
    <property type="term" value="F:methyltransferase activity"/>
    <property type="evidence" value="ECO:0007669"/>
    <property type="project" value="UniProtKB-KW"/>
</dbReference>
<accession>A0A0W0Y6F9</accession>
<evidence type="ECO:0000256" key="1">
    <source>
        <dbReference type="ARBA" id="ARBA00023002"/>
    </source>
</evidence>
<dbReference type="PATRIC" id="fig|45073.5.peg.1261"/>
<comment type="caution">
    <text evidence="6">The sequence shown here is derived from an EMBL/GenBank/DDBJ whole genome shotgun (WGS) entry which is preliminary data.</text>
</comment>
<feature type="domain" description="Sulfatase-modifying factor enzyme-like" evidence="4">
    <location>
        <begin position="195"/>
        <end position="419"/>
    </location>
</feature>
<dbReference type="PANTHER" id="PTHR23150">
    <property type="entry name" value="SULFATASE MODIFYING FACTOR 1, 2"/>
    <property type="match status" value="1"/>
</dbReference>
<keyword evidence="2" id="KW-0408">Iron</keyword>
<evidence type="ECO:0000313" key="7">
    <source>
        <dbReference type="Proteomes" id="UP000054618"/>
    </source>
</evidence>
<dbReference type="InterPro" id="IPR016187">
    <property type="entry name" value="CTDL_fold"/>
</dbReference>
<dbReference type="InterPro" id="IPR024775">
    <property type="entry name" value="DinB-like"/>
</dbReference>
<evidence type="ECO:0000256" key="3">
    <source>
        <dbReference type="ARBA" id="ARBA00037882"/>
    </source>
</evidence>
<dbReference type="InterPro" id="IPR017806">
    <property type="entry name" value="EgtB"/>
</dbReference>
<dbReference type="SUPFAM" id="SSF109854">
    <property type="entry name" value="DinB/YfiT-like putative metalloenzymes"/>
    <property type="match status" value="1"/>
</dbReference>
<dbReference type="PANTHER" id="PTHR23150:SF36">
    <property type="entry name" value="HERCYNINE OXYGENASE"/>
    <property type="match status" value="1"/>
</dbReference>
<gene>
    <name evidence="6" type="ORF">Lqui_1196</name>
</gene>
<dbReference type="Pfam" id="PF03781">
    <property type="entry name" value="FGE-sulfatase"/>
    <property type="match status" value="1"/>
</dbReference>
<dbReference type="GO" id="GO:0032259">
    <property type="term" value="P:methylation"/>
    <property type="evidence" value="ECO:0007669"/>
    <property type="project" value="UniProtKB-KW"/>
</dbReference>
<dbReference type="RefSeq" id="WP_058507267.1">
    <property type="nucleotide sequence ID" value="NZ_CAAAIK010000003.1"/>
</dbReference>
<evidence type="ECO:0000259" key="4">
    <source>
        <dbReference type="Pfam" id="PF03781"/>
    </source>
</evidence>
<dbReference type="InterPro" id="IPR005532">
    <property type="entry name" value="SUMF_dom"/>
</dbReference>
<comment type="pathway">
    <text evidence="3">Amino-acid biosynthesis; ergothioneine biosynthesis.</text>
</comment>
<name>A0A0W0Y6F9_9GAMM</name>
<reference evidence="6 7" key="1">
    <citation type="submission" date="2015-11" db="EMBL/GenBank/DDBJ databases">
        <title>Genomic analysis of 38 Legionella species identifies large and diverse effector repertoires.</title>
        <authorList>
            <person name="Burstein D."/>
            <person name="Amaro F."/>
            <person name="Zusman T."/>
            <person name="Lifshitz Z."/>
            <person name="Cohen O."/>
            <person name="Gilbert J.A."/>
            <person name="Pupko T."/>
            <person name="Shuman H.A."/>
            <person name="Segal G."/>
        </authorList>
    </citation>
    <scope>NUCLEOTIDE SEQUENCE [LARGE SCALE GENOMIC DNA]</scope>
    <source>
        <strain evidence="6 7">CDC#1442-AUS-E</strain>
    </source>
</reference>
<keyword evidence="6" id="KW-0489">Methyltransferase</keyword>
<dbReference type="STRING" id="45073.Lqui_1196"/>
<proteinExistence type="predicted"/>
<dbReference type="Gene3D" id="3.90.1580.10">
    <property type="entry name" value="paralog of FGE (formylglycine-generating enzyme)"/>
    <property type="match status" value="1"/>
</dbReference>
<feature type="domain" description="DinB-like" evidence="5">
    <location>
        <begin position="13"/>
        <end position="143"/>
    </location>
</feature>
<dbReference type="EMBL" id="LNYS01000006">
    <property type="protein sequence ID" value="KTD52352.1"/>
    <property type="molecule type" value="Genomic_DNA"/>
</dbReference>
<dbReference type="Proteomes" id="UP000054618">
    <property type="component" value="Unassembled WGS sequence"/>
</dbReference>
<evidence type="ECO:0000259" key="5">
    <source>
        <dbReference type="Pfam" id="PF12867"/>
    </source>
</evidence>
<organism evidence="6 7">
    <name type="scientific">Legionella quinlivanii</name>
    <dbReference type="NCBI Taxonomy" id="45073"/>
    <lineage>
        <taxon>Bacteria</taxon>
        <taxon>Pseudomonadati</taxon>
        <taxon>Pseudomonadota</taxon>
        <taxon>Gammaproteobacteria</taxon>
        <taxon>Legionellales</taxon>
        <taxon>Legionellaceae</taxon>
        <taxon>Legionella</taxon>
    </lineage>
</organism>
<dbReference type="GO" id="GO:0052699">
    <property type="term" value="P:ergothioneine biosynthetic process"/>
    <property type="evidence" value="ECO:0007669"/>
    <property type="project" value="InterPro"/>
</dbReference>
<dbReference type="NCBIfam" id="TIGR03440">
    <property type="entry name" value="egtB_TIGR03440"/>
    <property type="match status" value="1"/>
</dbReference>
<protein>
    <submittedName>
        <fullName evidence="6">Methyltransferase</fullName>
    </submittedName>
</protein>
<dbReference type="InterPro" id="IPR051043">
    <property type="entry name" value="Sulfatase_Mod_Factor_Kinase"/>
</dbReference>
<dbReference type="InterPro" id="IPR042095">
    <property type="entry name" value="SUMF_sf"/>
</dbReference>
<keyword evidence="6" id="KW-0808">Transferase</keyword>
<sequence length="434" mass="50806">MDRAQLKNSYQTIRYQTEIICEPLVTEDYVIQAIEDVSPPKWHLAHTSWFFETFILKSFVPDYTLFQNDFGFLFNSYYQGVGHPFPRPKRGLLARPTVNEIFGYRRAIDQRILEMLDRLPEEQLERVTALITLGLHHEQQHQELLLMDIKYNFSVNPLFPVYKPQRALLKTAEPLALKFMEVAGTIAEIGHEGGKFCFDNELPRHRKILTPYALANRLVTNAEYLEFIEANAYQEPQWWLSDGWDWLQQQQIRSPLYWHKIDNQWFIFGLSGLSELVPEEPVAHISFYEAEAYARWRGCRLPTEEEWEHFASHYLMGTGSENFMEKGIFHPLPCSQPNKGNVYQLFGDLWEWTASSYSAYPGYKSLEGSLGEYNGKFMNNQRVLRGGSCATPAAHIRTTYRNFFQPDKRWAFSGIRLARDEENLSIQTNKKDKK</sequence>